<dbReference type="EMBL" id="JANEYG010000049">
    <property type="protein sequence ID" value="KAJ8915839.1"/>
    <property type="molecule type" value="Genomic_DNA"/>
</dbReference>
<evidence type="ECO:0008006" key="3">
    <source>
        <dbReference type="Google" id="ProtNLM"/>
    </source>
</evidence>
<accession>A0AAV8VP77</accession>
<name>A0AAV8VP77_9CUCU</name>
<comment type="caution">
    <text evidence="1">The sequence shown here is derived from an EMBL/GenBank/DDBJ whole genome shotgun (WGS) entry which is preliminary data.</text>
</comment>
<organism evidence="1 2">
    <name type="scientific">Exocentrus adspersus</name>
    <dbReference type="NCBI Taxonomy" id="1586481"/>
    <lineage>
        <taxon>Eukaryota</taxon>
        <taxon>Metazoa</taxon>
        <taxon>Ecdysozoa</taxon>
        <taxon>Arthropoda</taxon>
        <taxon>Hexapoda</taxon>
        <taxon>Insecta</taxon>
        <taxon>Pterygota</taxon>
        <taxon>Neoptera</taxon>
        <taxon>Endopterygota</taxon>
        <taxon>Coleoptera</taxon>
        <taxon>Polyphaga</taxon>
        <taxon>Cucujiformia</taxon>
        <taxon>Chrysomeloidea</taxon>
        <taxon>Cerambycidae</taxon>
        <taxon>Lamiinae</taxon>
        <taxon>Acanthocinini</taxon>
        <taxon>Exocentrus</taxon>
    </lineage>
</organism>
<proteinExistence type="predicted"/>
<dbReference type="Proteomes" id="UP001159042">
    <property type="component" value="Unassembled WGS sequence"/>
</dbReference>
<evidence type="ECO:0000313" key="1">
    <source>
        <dbReference type="EMBL" id="KAJ8915839.1"/>
    </source>
</evidence>
<sequence length="170" mass="19691">MFMSCHSISGRFCSLDSLYRKPAAPSNFNAIDSDIKLNTYLHPDFSDINSRSSNHNEMTPMDVDFEERLDAVQQMDVSIPHHSDLNYSIDYNDINEIRLEFDNSGLFHELAVFRQLDIGQVRDWLGKQLKVQNINYDDTLLSNILHNHSIIYEGLKGLQSKLLLEREKLD</sequence>
<keyword evidence="2" id="KW-1185">Reference proteome</keyword>
<evidence type="ECO:0000313" key="2">
    <source>
        <dbReference type="Proteomes" id="UP001159042"/>
    </source>
</evidence>
<protein>
    <recommendedName>
        <fullName evidence="3">SAM domain-containing protein</fullName>
    </recommendedName>
</protein>
<reference evidence="1 2" key="1">
    <citation type="journal article" date="2023" name="Insect Mol. Biol.">
        <title>Genome sequencing provides insights into the evolution of gene families encoding plant cell wall-degrading enzymes in longhorned beetles.</title>
        <authorList>
            <person name="Shin N.R."/>
            <person name="Okamura Y."/>
            <person name="Kirsch R."/>
            <person name="Pauchet Y."/>
        </authorList>
    </citation>
    <scope>NUCLEOTIDE SEQUENCE [LARGE SCALE GENOMIC DNA]</scope>
    <source>
        <strain evidence="1">EAD_L_NR</strain>
    </source>
</reference>
<gene>
    <name evidence="1" type="ORF">NQ315_004652</name>
</gene>
<dbReference type="AlphaFoldDB" id="A0AAV8VP77"/>